<evidence type="ECO:0000256" key="2">
    <source>
        <dbReference type="ARBA" id="ARBA00022448"/>
    </source>
</evidence>
<evidence type="ECO:0000256" key="4">
    <source>
        <dbReference type="ARBA" id="ARBA00022989"/>
    </source>
</evidence>
<comment type="subcellular location">
    <subcellularLocation>
        <location evidence="1">Membrane</location>
        <topology evidence="1">Multi-pass membrane protein</topology>
    </subcellularLocation>
</comment>
<keyword evidence="2" id="KW-0813">Transport</keyword>
<accession>A0A9N9LHF9</accession>
<dbReference type="OrthoDB" id="440553at2759"/>
<dbReference type="GO" id="GO:0005886">
    <property type="term" value="C:plasma membrane"/>
    <property type="evidence" value="ECO:0007669"/>
    <property type="project" value="TreeGrafter"/>
</dbReference>
<dbReference type="AlphaFoldDB" id="A0A9N9LHF9"/>
<evidence type="ECO:0000313" key="7">
    <source>
        <dbReference type="EMBL" id="CAG8972652.1"/>
    </source>
</evidence>
<keyword evidence="5 6" id="KW-0472">Membrane</keyword>
<comment type="caution">
    <text evidence="7">The sequence shown here is derived from an EMBL/GenBank/DDBJ whole genome shotgun (WGS) entry which is preliminary data.</text>
</comment>
<dbReference type="GO" id="GO:0022857">
    <property type="term" value="F:transmembrane transporter activity"/>
    <property type="evidence" value="ECO:0007669"/>
    <property type="project" value="TreeGrafter"/>
</dbReference>
<feature type="transmembrane region" description="Helical" evidence="6">
    <location>
        <begin position="12"/>
        <end position="34"/>
    </location>
</feature>
<dbReference type="Gene3D" id="1.20.1720.10">
    <property type="entry name" value="Multidrug resistance protein D"/>
    <property type="match status" value="1"/>
</dbReference>
<evidence type="ECO:0000256" key="6">
    <source>
        <dbReference type="SAM" id="Phobius"/>
    </source>
</evidence>
<evidence type="ECO:0000256" key="1">
    <source>
        <dbReference type="ARBA" id="ARBA00004141"/>
    </source>
</evidence>
<feature type="transmembrane region" description="Helical" evidence="6">
    <location>
        <begin position="46"/>
        <end position="65"/>
    </location>
</feature>
<protein>
    <submittedName>
        <fullName evidence="7">Uncharacterized protein</fullName>
    </submittedName>
</protein>
<keyword evidence="4 6" id="KW-1133">Transmembrane helix</keyword>
<reference evidence="7" key="1">
    <citation type="submission" date="2021-07" db="EMBL/GenBank/DDBJ databases">
        <authorList>
            <person name="Durling M."/>
        </authorList>
    </citation>
    <scope>NUCLEOTIDE SEQUENCE</scope>
</reference>
<gene>
    <name evidence="7" type="ORF">HYALB_00011391</name>
</gene>
<dbReference type="PANTHER" id="PTHR23502">
    <property type="entry name" value="MAJOR FACILITATOR SUPERFAMILY"/>
    <property type="match status" value="1"/>
</dbReference>
<feature type="transmembrane region" description="Helical" evidence="6">
    <location>
        <begin position="133"/>
        <end position="162"/>
    </location>
</feature>
<dbReference type="EMBL" id="CAJVRM010000050">
    <property type="protein sequence ID" value="CAG8972652.1"/>
    <property type="molecule type" value="Genomic_DNA"/>
</dbReference>
<proteinExistence type="predicted"/>
<evidence type="ECO:0000256" key="3">
    <source>
        <dbReference type="ARBA" id="ARBA00022692"/>
    </source>
</evidence>
<keyword evidence="8" id="KW-1185">Reference proteome</keyword>
<keyword evidence="3 6" id="KW-0812">Transmembrane</keyword>
<sequence length="194" mass="21698">MLSILAEDLHTFIARVNFTVTSYLAVSAIAPSIAGDAADTFGRRPVYLVTLLSCLSTTLIGIYHLNELEAGLIYLPYVARCLISTLVSGKLIDRDYWMVARKYGLPIDKVGGDDMSRSSIEEARLRSIFAPTFLAIVSMIGYGWAFTIFGGSAFILAFLYFFQMKYGVRWRVNKRAGDFGHVQSKIWRCGQQQL</sequence>
<dbReference type="SUPFAM" id="SSF103473">
    <property type="entry name" value="MFS general substrate transporter"/>
    <property type="match status" value="1"/>
</dbReference>
<evidence type="ECO:0000256" key="5">
    <source>
        <dbReference type="ARBA" id="ARBA00023136"/>
    </source>
</evidence>
<name>A0A9N9LHF9_9HELO</name>
<feature type="transmembrane region" description="Helical" evidence="6">
    <location>
        <begin position="71"/>
        <end position="92"/>
    </location>
</feature>
<dbReference type="PANTHER" id="PTHR23502:SF51">
    <property type="entry name" value="QUINIDINE RESISTANCE PROTEIN 1-RELATED"/>
    <property type="match status" value="1"/>
</dbReference>
<dbReference type="InterPro" id="IPR036259">
    <property type="entry name" value="MFS_trans_sf"/>
</dbReference>
<dbReference type="Proteomes" id="UP000701801">
    <property type="component" value="Unassembled WGS sequence"/>
</dbReference>
<evidence type="ECO:0000313" key="8">
    <source>
        <dbReference type="Proteomes" id="UP000701801"/>
    </source>
</evidence>
<organism evidence="7 8">
    <name type="scientific">Hymenoscyphus albidus</name>
    <dbReference type="NCBI Taxonomy" id="595503"/>
    <lineage>
        <taxon>Eukaryota</taxon>
        <taxon>Fungi</taxon>
        <taxon>Dikarya</taxon>
        <taxon>Ascomycota</taxon>
        <taxon>Pezizomycotina</taxon>
        <taxon>Leotiomycetes</taxon>
        <taxon>Helotiales</taxon>
        <taxon>Helotiaceae</taxon>
        <taxon>Hymenoscyphus</taxon>
    </lineage>
</organism>